<dbReference type="Proteomes" id="UP000176101">
    <property type="component" value="Unassembled WGS sequence"/>
</dbReference>
<reference evidence="3 4" key="1">
    <citation type="journal article" date="2016" name="Front. Microbiol.">
        <title>Comparative Genomics Analysis of Streptomyces Species Reveals Their Adaptation to the Marine Environment and Their Diversity at the Genomic Level.</title>
        <authorList>
            <person name="Tian X."/>
            <person name="Zhang Z."/>
            <person name="Yang T."/>
            <person name="Chen M."/>
            <person name="Li J."/>
            <person name="Chen F."/>
            <person name="Yang J."/>
            <person name="Li W."/>
            <person name="Zhang B."/>
            <person name="Zhang Z."/>
            <person name="Wu J."/>
            <person name="Zhang C."/>
            <person name="Long L."/>
            <person name="Xiao J."/>
        </authorList>
    </citation>
    <scope>NUCLEOTIDE SEQUENCE [LARGE SCALE GENOMIC DNA]</scope>
    <source>
        <strain evidence="3 4">SCSIO 02100</strain>
    </source>
</reference>
<dbReference type="InterPro" id="IPR010095">
    <property type="entry name" value="Cas12f1-like_TNB"/>
</dbReference>
<organism evidence="3 4">
    <name type="scientific">Streptomyces oceani</name>
    <dbReference type="NCBI Taxonomy" id="1075402"/>
    <lineage>
        <taxon>Bacteria</taxon>
        <taxon>Bacillati</taxon>
        <taxon>Actinomycetota</taxon>
        <taxon>Actinomycetes</taxon>
        <taxon>Kitasatosporales</taxon>
        <taxon>Streptomycetaceae</taxon>
        <taxon>Streptomyces</taxon>
    </lineage>
</organism>
<gene>
    <name evidence="3" type="ORF">AN216_10615</name>
</gene>
<dbReference type="EMBL" id="LJGU01000116">
    <property type="protein sequence ID" value="OEV03693.1"/>
    <property type="molecule type" value="Genomic_DNA"/>
</dbReference>
<keyword evidence="1" id="KW-0238">DNA-binding</keyword>
<feature type="domain" description="Cas12f1-like TNB" evidence="2">
    <location>
        <begin position="4"/>
        <end position="49"/>
    </location>
</feature>
<proteinExistence type="predicted"/>
<keyword evidence="4" id="KW-1185">Reference proteome</keyword>
<evidence type="ECO:0000259" key="2">
    <source>
        <dbReference type="Pfam" id="PF07282"/>
    </source>
</evidence>
<comment type="caution">
    <text evidence="3">The sequence shown here is derived from an EMBL/GenBank/DDBJ whole genome shotgun (WGS) entry which is preliminary data.</text>
</comment>
<dbReference type="AlphaFoldDB" id="A0A1E7KIG3"/>
<evidence type="ECO:0000313" key="3">
    <source>
        <dbReference type="EMBL" id="OEV03693.1"/>
    </source>
</evidence>
<protein>
    <recommendedName>
        <fullName evidence="2">Cas12f1-like TNB domain-containing protein</fullName>
    </recommendedName>
</protein>
<sequence length="75" mass="8391">MSVGVPLVYVDPAYTSQERSGCQHIEKANRVDQARFICRECGVVAHADRKRFPRAAHRGQTVWNVGRESRAPATP</sequence>
<accession>A0A1E7KIG3</accession>
<evidence type="ECO:0000313" key="4">
    <source>
        <dbReference type="Proteomes" id="UP000176101"/>
    </source>
</evidence>
<name>A0A1E7KIG3_9ACTN</name>
<dbReference type="STRING" id="1075402.AN216_10615"/>
<dbReference type="Pfam" id="PF07282">
    <property type="entry name" value="Cas12f1-like_TNB"/>
    <property type="match status" value="1"/>
</dbReference>
<dbReference type="RefSeq" id="WP_070196391.1">
    <property type="nucleotide sequence ID" value="NZ_LJGU01000116.1"/>
</dbReference>
<dbReference type="GO" id="GO:0003677">
    <property type="term" value="F:DNA binding"/>
    <property type="evidence" value="ECO:0007669"/>
    <property type="project" value="UniProtKB-KW"/>
</dbReference>
<evidence type="ECO:0000256" key="1">
    <source>
        <dbReference type="ARBA" id="ARBA00023125"/>
    </source>
</evidence>